<dbReference type="InterPro" id="IPR014905">
    <property type="entry name" value="HIRAN"/>
</dbReference>
<dbReference type="GO" id="GO:0008270">
    <property type="term" value="F:zinc ion binding"/>
    <property type="evidence" value="ECO:0007669"/>
    <property type="project" value="InterPro"/>
</dbReference>
<dbReference type="RefSeq" id="WP_008188765.1">
    <property type="nucleotide sequence ID" value="NZ_GL890965.1"/>
</dbReference>
<dbReference type="AlphaFoldDB" id="F4XZV5"/>
<dbReference type="eggNOG" id="ENOG502Z9DM">
    <property type="taxonomic scope" value="Bacteria"/>
</dbReference>
<dbReference type="Gene3D" id="3.30.70.2330">
    <property type="match status" value="1"/>
</dbReference>
<keyword evidence="2" id="KW-0378">Hydrolase</keyword>
<dbReference type="Proteomes" id="UP000003959">
    <property type="component" value="Unassembled WGS sequence"/>
</dbReference>
<protein>
    <submittedName>
        <fullName evidence="4">HIRAN domain protein</fullName>
    </submittedName>
</protein>
<accession>F4XZV5</accession>
<dbReference type="SMART" id="SM00910">
    <property type="entry name" value="HIRAN"/>
    <property type="match status" value="1"/>
</dbReference>
<evidence type="ECO:0000256" key="2">
    <source>
        <dbReference type="ARBA" id="ARBA00022801"/>
    </source>
</evidence>
<dbReference type="Pfam" id="PF08797">
    <property type="entry name" value="HIRAN"/>
    <property type="match status" value="1"/>
</dbReference>
<keyword evidence="1" id="KW-0479">Metal-binding</keyword>
<gene>
    <name evidence="4" type="ORF">LYNGBM3L_59020</name>
</gene>
<dbReference type="HOGENOM" id="CLU_088912_0_0_3"/>
<dbReference type="GO" id="GO:0003676">
    <property type="term" value="F:nucleic acid binding"/>
    <property type="evidence" value="ECO:0007669"/>
    <property type="project" value="InterPro"/>
</dbReference>
<proteinExistence type="predicted"/>
<feature type="domain" description="HIRAN" evidence="3">
    <location>
        <begin position="132"/>
        <end position="236"/>
    </location>
</feature>
<sequence>MSITSLKTLFLAWQDHESRSWNPVGRLTFNGKNYTFVYIEGAKEAQKKFGFEPLMSFPEWDKTYRSTELFAFFANRVMSPSRPDYQKHLDRLKLSAESVDVMEFLGRSEGNRQTDNFQVFPYPDLDSDGKYHLCFLVHGLRHLPECSMERIKQLQVGDPLWLCHEFHNSYDNKALALTTKDHYHLGYCPRYLSQDLLDILRHDPGLVEVKVAKVNCKHSAISYQLSAISYQLSAISYQLSAISYQLSAISYQLSAKGLWLMAYGHTTVRVANG</sequence>
<dbReference type="GO" id="GO:0016818">
    <property type="term" value="F:hydrolase activity, acting on acid anhydrides, in phosphorus-containing anhydrides"/>
    <property type="evidence" value="ECO:0007669"/>
    <property type="project" value="InterPro"/>
</dbReference>
<evidence type="ECO:0000259" key="3">
    <source>
        <dbReference type="SMART" id="SM00910"/>
    </source>
</evidence>
<reference evidence="5" key="1">
    <citation type="journal article" date="2011" name="Proc. Natl. Acad. Sci. U.S.A.">
        <title>Genomic insights into the physiology and ecology of the marine filamentous cyanobacterium Lyngbya majuscula.</title>
        <authorList>
            <person name="Jones A.C."/>
            <person name="Monroe E.A."/>
            <person name="Podell S."/>
            <person name="Hess W.R."/>
            <person name="Klages S."/>
            <person name="Esquenazi E."/>
            <person name="Niessen S."/>
            <person name="Hoover H."/>
            <person name="Rothmann M."/>
            <person name="Lasken R.S."/>
            <person name="Yates J.R.III."/>
            <person name="Reinhardt R."/>
            <person name="Kube M."/>
            <person name="Burkart M.D."/>
            <person name="Allen E.E."/>
            <person name="Dorrestein P.C."/>
            <person name="Gerwick W.H."/>
            <person name="Gerwick L."/>
        </authorList>
    </citation>
    <scope>NUCLEOTIDE SEQUENCE [LARGE SCALE GENOMIC DNA]</scope>
    <source>
        <strain evidence="5">3L</strain>
    </source>
</reference>
<name>F4XZV5_9CYAN</name>
<evidence type="ECO:0000313" key="5">
    <source>
        <dbReference type="Proteomes" id="UP000003959"/>
    </source>
</evidence>
<evidence type="ECO:0000256" key="1">
    <source>
        <dbReference type="ARBA" id="ARBA00022723"/>
    </source>
</evidence>
<organism evidence="4 5">
    <name type="scientific">Moorena producens 3L</name>
    <dbReference type="NCBI Taxonomy" id="489825"/>
    <lineage>
        <taxon>Bacteria</taxon>
        <taxon>Bacillati</taxon>
        <taxon>Cyanobacteriota</taxon>
        <taxon>Cyanophyceae</taxon>
        <taxon>Coleofasciculales</taxon>
        <taxon>Coleofasciculaceae</taxon>
        <taxon>Moorena</taxon>
    </lineage>
</organism>
<keyword evidence="5" id="KW-1185">Reference proteome</keyword>
<evidence type="ECO:0000313" key="4">
    <source>
        <dbReference type="EMBL" id="EGJ29873.1"/>
    </source>
</evidence>
<dbReference type="EMBL" id="GL890965">
    <property type="protein sequence ID" value="EGJ29873.1"/>
    <property type="molecule type" value="Genomic_DNA"/>
</dbReference>